<dbReference type="InterPro" id="IPR010869">
    <property type="entry name" value="DUF1501"/>
</dbReference>
<evidence type="ECO:0008006" key="3">
    <source>
        <dbReference type="Google" id="ProtNLM"/>
    </source>
</evidence>
<keyword evidence="2" id="KW-1185">Reference proteome</keyword>
<dbReference type="eggNOG" id="COG4102">
    <property type="taxonomic scope" value="Bacteria"/>
</dbReference>
<sequence length="471" mass="50934">MLRLERNQGVRLCDGLTRREAMRIGGLGLGGLSLPGLLRLQAQAAESVAEGRAPGFGRAKSVIIFSTNGGTAQMDSFDPKPDAPAEVRGTWKPINTSVPGVTLNEHLPRLAKLQHKTAILRAIHHNQTLHPSAIYLTLCGDLIGRVVTPESATMSRDDKPHFGSVVSKLLPVKPDLPGFVMLPEAMGPNGPEWPGQFAGFLGSGYDPYRVNSFPGQPGYSPGALASDPELPAARLGNRRLLLDQIGHTASRLDKVAAATNLDPHYLKAFDVISSPAAQRAFDVEAEPAEVRERYGDHYFGQCCLLARRLVEAGVRLVQINWLRSNIGGVGGPGYDTHQNHFALTRDQLYPPTDLAFTALLEDLDERGLLDETLVYFHNEFGRTPKVNPRGGRDHWPSCYSTLLAGGGIKGGAVYGASDKIGAYPAADPVTPQDVLATIYHALGIDVETHLYDQLNRPHKLVKGDPIRAILA</sequence>
<dbReference type="STRING" id="886293.Sinac_2723"/>
<dbReference type="Proteomes" id="UP000010798">
    <property type="component" value="Chromosome"/>
</dbReference>
<dbReference type="KEGG" id="saci:Sinac_2723"/>
<evidence type="ECO:0000313" key="2">
    <source>
        <dbReference type="Proteomes" id="UP000010798"/>
    </source>
</evidence>
<dbReference type="SUPFAM" id="SSF53649">
    <property type="entry name" value="Alkaline phosphatase-like"/>
    <property type="match status" value="1"/>
</dbReference>
<dbReference type="Pfam" id="PF07394">
    <property type="entry name" value="DUF1501"/>
    <property type="match status" value="1"/>
</dbReference>
<name>L0DCB4_SINAD</name>
<proteinExistence type="predicted"/>
<dbReference type="PANTHER" id="PTHR43737">
    <property type="entry name" value="BLL7424 PROTEIN"/>
    <property type="match status" value="1"/>
</dbReference>
<organism evidence="1 2">
    <name type="scientific">Singulisphaera acidiphila (strain ATCC BAA-1392 / DSM 18658 / VKM B-2454 / MOB10)</name>
    <dbReference type="NCBI Taxonomy" id="886293"/>
    <lineage>
        <taxon>Bacteria</taxon>
        <taxon>Pseudomonadati</taxon>
        <taxon>Planctomycetota</taxon>
        <taxon>Planctomycetia</taxon>
        <taxon>Isosphaerales</taxon>
        <taxon>Isosphaeraceae</taxon>
        <taxon>Singulisphaera</taxon>
    </lineage>
</organism>
<reference evidence="1 2" key="1">
    <citation type="submission" date="2012-02" db="EMBL/GenBank/DDBJ databases">
        <title>Complete sequence of chromosome of Singulisphaera acidiphila DSM 18658.</title>
        <authorList>
            <consortium name="US DOE Joint Genome Institute (JGI-PGF)"/>
            <person name="Lucas S."/>
            <person name="Copeland A."/>
            <person name="Lapidus A."/>
            <person name="Glavina del Rio T."/>
            <person name="Dalin E."/>
            <person name="Tice H."/>
            <person name="Bruce D."/>
            <person name="Goodwin L."/>
            <person name="Pitluck S."/>
            <person name="Peters L."/>
            <person name="Ovchinnikova G."/>
            <person name="Chertkov O."/>
            <person name="Kyrpides N."/>
            <person name="Mavromatis K."/>
            <person name="Ivanova N."/>
            <person name="Brettin T."/>
            <person name="Detter J.C."/>
            <person name="Han C."/>
            <person name="Larimer F."/>
            <person name="Land M."/>
            <person name="Hauser L."/>
            <person name="Markowitz V."/>
            <person name="Cheng J.-F."/>
            <person name="Hugenholtz P."/>
            <person name="Woyke T."/>
            <person name="Wu D."/>
            <person name="Tindall B."/>
            <person name="Pomrenke H."/>
            <person name="Brambilla E."/>
            <person name="Klenk H.-P."/>
            <person name="Eisen J.A."/>
        </authorList>
    </citation>
    <scope>NUCLEOTIDE SEQUENCE [LARGE SCALE GENOMIC DNA]</scope>
    <source>
        <strain evidence="2">ATCC BAA-1392 / DSM 18658 / VKM B-2454 / MOB10</strain>
    </source>
</reference>
<dbReference type="RefSeq" id="WP_015246171.1">
    <property type="nucleotide sequence ID" value="NC_019892.1"/>
</dbReference>
<protein>
    <recommendedName>
        <fullName evidence="3">Arylsulfatase A family protein</fullName>
    </recommendedName>
</protein>
<dbReference type="AlphaFoldDB" id="L0DCB4"/>
<dbReference type="PROSITE" id="PS51318">
    <property type="entry name" value="TAT"/>
    <property type="match status" value="1"/>
</dbReference>
<dbReference type="HOGENOM" id="CLU_035908_0_0_0"/>
<evidence type="ECO:0000313" key="1">
    <source>
        <dbReference type="EMBL" id="AGA27019.1"/>
    </source>
</evidence>
<gene>
    <name evidence="1" type="ordered locus">Sinac_2723</name>
</gene>
<dbReference type="InterPro" id="IPR017850">
    <property type="entry name" value="Alkaline_phosphatase_core_sf"/>
</dbReference>
<dbReference type="PANTHER" id="PTHR43737:SF1">
    <property type="entry name" value="DUF1501 DOMAIN-CONTAINING PROTEIN"/>
    <property type="match status" value="1"/>
</dbReference>
<dbReference type="InterPro" id="IPR006311">
    <property type="entry name" value="TAT_signal"/>
</dbReference>
<dbReference type="EMBL" id="CP003364">
    <property type="protein sequence ID" value="AGA27019.1"/>
    <property type="molecule type" value="Genomic_DNA"/>
</dbReference>
<accession>L0DCB4</accession>